<feature type="non-terminal residue" evidence="1">
    <location>
        <position position="1"/>
    </location>
</feature>
<dbReference type="Pfam" id="PF18952">
    <property type="entry name" value="DUF5696"/>
    <property type="match status" value="1"/>
</dbReference>
<evidence type="ECO:0000313" key="2">
    <source>
        <dbReference type="Proteomes" id="UP000823982"/>
    </source>
</evidence>
<proteinExistence type="predicted"/>
<name>A0A9D1JIR7_9FIRM</name>
<dbReference type="Proteomes" id="UP000823982">
    <property type="component" value="Unassembled WGS sequence"/>
</dbReference>
<dbReference type="InterPro" id="IPR043751">
    <property type="entry name" value="DUF5696"/>
</dbReference>
<gene>
    <name evidence="1" type="ORF">IAD01_06355</name>
</gene>
<dbReference type="EMBL" id="DVIR01000056">
    <property type="protein sequence ID" value="HIS25005.1"/>
    <property type="molecule type" value="Genomic_DNA"/>
</dbReference>
<accession>A0A9D1JIR7</accession>
<dbReference type="AlphaFoldDB" id="A0A9D1JIR7"/>
<reference evidence="1" key="1">
    <citation type="submission" date="2020-10" db="EMBL/GenBank/DDBJ databases">
        <authorList>
            <person name="Gilroy R."/>
        </authorList>
    </citation>
    <scope>NUCLEOTIDE SEQUENCE</scope>
    <source>
        <strain evidence="1">CHK157-1446</strain>
    </source>
</reference>
<protein>
    <submittedName>
        <fullName evidence="1">Uncharacterized protein</fullName>
    </submittedName>
</protein>
<comment type="caution">
    <text evidence="1">The sequence shown here is derived from an EMBL/GenBank/DDBJ whole genome shotgun (WGS) entry which is preliminary data.</text>
</comment>
<sequence length="734" mass="80967">EEVEYLTDEQALARSTLIAENDTLELYLDEEYERVGLYVKESGFVHWTNCVNALLDDATSKPPTLKTRLSNLAVRYGNATDRTQNAASYNYSYRESTEQGTTTYELEENGVKITYYFSSVHAYVPLHLTLCDGYLEATIYTDEIDEVDGYVEGVNAEESDTDVIILTEISMLPFMSAAGGDETGYMIIPDGSGAVINLNNGKTNYANYSSTLYGNDVTRVRELKADETEQATLPVLAMVRGNNGLVMVATDGDEFATVNAAVAYNTSEQGGYNHCYFSFLLRSTDEYNMAGQSNILVFERGDGSIPVDKLSVRYYPVTSENEVVDYTEVAEVYRNHLIEEEGLTNTTKSDYAPLFVDFYGGTLKSKSILGIPIDIKTAFTTFEQAVEITTELMDLGVTDMVINYNDWSSDSMSGKIDTGDSVAACLGGKGDYEDMIEFFNENGLEYYGSLDSYTFTSNGNGFLTLFDTAYRISKSYARPYEYNIAYGTPEPGVAPALLAPKSIPDLAEKVAKNLSKFEGAGAGLGSFSTKLWSDYSTKNATNRTVTAQYIKDFYQLVKDSTGSIIADAPNAYVIPYADRIKNVPLDSSQFKITDLDIPFVQMVLHGYVPYSTEAINSLAESKEMFLKAIAAGSNIQYDFIYSSATELNNTDYVGLYYATYEGWLDECIGEYKLAKEVLAPVSDALMVGYEVDGSVITTTYDNGYVTTVNLETGEITADGNTYNYSDYVDEGGLV</sequence>
<evidence type="ECO:0000313" key="1">
    <source>
        <dbReference type="EMBL" id="HIS25005.1"/>
    </source>
</evidence>
<organism evidence="1 2">
    <name type="scientific">Candidatus Faeciplasma gallinarum</name>
    <dbReference type="NCBI Taxonomy" id="2840799"/>
    <lineage>
        <taxon>Bacteria</taxon>
        <taxon>Bacillati</taxon>
        <taxon>Bacillota</taxon>
        <taxon>Clostridia</taxon>
        <taxon>Eubacteriales</taxon>
        <taxon>Oscillospiraceae</taxon>
        <taxon>Oscillospiraceae incertae sedis</taxon>
        <taxon>Candidatus Faeciplasma</taxon>
    </lineage>
</organism>
<reference evidence="1" key="2">
    <citation type="journal article" date="2021" name="PeerJ">
        <title>Extensive microbial diversity within the chicken gut microbiome revealed by metagenomics and culture.</title>
        <authorList>
            <person name="Gilroy R."/>
            <person name="Ravi A."/>
            <person name="Getino M."/>
            <person name="Pursley I."/>
            <person name="Horton D.L."/>
            <person name="Alikhan N.F."/>
            <person name="Baker D."/>
            <person name="Gharbi K."/>
            <person name="Hall N."/>
            <person name="Watson M."/>
            <person name="Adriaenssens E.M."/>
            <person name="Foster-Nyarko E."/>
            <person name="Jarju S."/>
            <person name="Secka A."/>
            <person name="Antonio M."/>
            <person name="Oren A."/>
            <person name="Chaudhuri R.R."/>
            <person name="La Ragione R."/>
            <person name="Hildebrand F."/>
            <person name="Pallen M.J."/>
        </authorList>
    </citation>
    <scope>NUCLEOTIDE SEQUENCE</scope>
    <source>
        <strain evidence="1">CHK157-1446</strain>
    </source>
</reference>